<sequence length="253" mass="27757">MKTPASSSTPPKWPWIGLAAGFGVTASGEAPPLDAERAARVDRLWQQACAERPSMFDGRIFVLDRIDANGAQGRWTGYRRAHAQLREPSLFDPPLRALAVNGVVVTADDHVLVARRHPRAIYLPGRWQTPPAGSVEDRGDEPAGTIRLDAQLAAEAEEELGIEPHELRPARPILAIEHPTTHVVDIGLLARTVCTAAELRQRFTRLADPEYDALETVALGSLQERLAHEPSWLPTARLLLQHLVAECRAGRTP</sequence>
<evidence type="ECO:0000259" key="1">
    <source>
        <dbReference type="PROSITE" id="PS51462"/>
    </source>
</evidence>
<feature type="domain" description="Nudix hydrolase" evidence="1">
    <location>
        <begin position="95"/>
        <end position="240"/>
    </location>
</feature>
<gene>
    <name evidence="2" type="ORF">FHR90_000833</name>
</gene>
<dbReference type="GO" id="GO:0003824">
    <property type="term" value="F:catalytic activity"/>
    <property type="evidence" value="ECO:0007669"/>
    <property type="project" value="UniProtKB-ARBA"/>
</dbReference>
<dbReference type="InterPro" id="IPR000086">
    <property type="entry name" value="NUDIX_hydrolase_dom"/>
</dbReference>
<dbReference type="Proteomes" id="UP000557688">
    <property type="component" value="Unassembled WGS sequence"/>
</dbReference>
<dbReference type="PROSITE" id="PS51462">
    <property type="entry name" value="NUDIX"/>
    <property type="match status" value="1"/>
</dbReference>
<comment type="caution">
    <text evidence="2">The sequence shown here is derived from an EMBL/GenBank/DDBJ whole genome shotgun (WGS) entry which is preliminary data.</text>
</comment>
<evidence type="ECO:0000313" key="2">
    <source>
        <dbReference type="EMBL" id="MBB3173015.1"/>
    </source>
</evidence>
<dbReference type="InterPro" id="IPR015797">
    <property type="entry name" value="NUDIX_hydrolase-like_dom_sf"/>
</dbReference>
<dbReference type="AlphaFoldDB" id="A0A839UWH5"/>
<proteinExistence type="predicted"/>
<evidence type="ECO:0000313" key="3">
    <source>
        <dbReference type="Proteomes" id="UP000557688"/>
    </source>
</evidence>
<reference evidence="2 3" key="1">
    <citation type="submission" date="2020-08" db="EMBL/GenBank/DDBJ databases">
        <title>Genomic Encyclopedia of Type Strains, Phase III (KMG-III): the genomes of soil and plant-associated and newly described type strains.</title>
        <authorList>
            <person name="Whitman W."/>
        </authorList>
    </citation>
    <scope>NUCLEOTIDE SEQUENCE [LARGE SCALE GENOMIC DNA]</scope>
    <source>
        <strain evidence="2 3">CECT 8088</strain>
    </source>
</reference>
<dbReference type="Gene3D" id="3.90.79.10">
    <property type="entry name" value="Nucleoside Triphosphate Pyrophosphohydrolase"/>
    <property type="match status" value="1"/>
</dbReference>
<keyword evidence="3" id="KW-1185">Reference proteome</keyword>
<protein>
    <recommendedName>
        <fullName evidence="1">Nudix hydrolase domain-containing protein</fullName>
    </recommendedName>
</protein>
<dbReference type="RefSeq" id="WP_183274809.1">
    <property type="nucleotide sequence ID" value="NZ_JACHXV010000003.1"/>
</dbReference>
<dbReference type="EMBL" id="JACHXV010000003">
    <property type="protein sequence ID" value="MBB3173015.1"/>
    <property type="molecule type" value="Genomic_DNA"/>
</dbReference>
<dbReference type="SUPFAM" id="SSF55811">
    <property type="entry name" value="Nudix"/>
    <property type="match status" value="1"/>
</dbReference>
<accession>A0A839UWH5</accession>
<organism evidence="2 3">
    <name type="scientific">Endobacter medicaginis</name>
    <dbReference type="NCBI Taxonomy" id="1181271"/>
    <lineage>
        <taxon>Bacteria</taxon>
        <taxon>Pseudomonadati</taxon>
        <taxon>Pseudomonadota</taxon>
        <taxon>Alphaproteobacteria</taxon>
        <taxon>Acetobacterales</taxon>
        <taxon>Acetobacteraceae</taxon>
        <taxon>Endobacter</taxon>
    </lineage>
</organism>
<name>A0A839UWH5_9PROT</name>